<gene>
    <name evidence="3" type="ORF">H3H39_22410</name>
</gene>
<name>A0A7W2IMH3_9BURK</name>
<dbReference type="Proteomes" id="UP000573499">
    <property type="component" value="Unassembled WGS sequence"/>
</dbReference>
<protein>
    <submittedName>
        <fullName evidence="3">Pilus assembly protein</fullName>
    </submittedName>
</protein>
<accession>A0A7W2IMH3</accession>
<keyword evidence="1" id="KW-0472">Membrane</keyword>
<feature type="domain" description="TadE-like" evidence="2">
    <location>
        <begin position="15"/>
        <end position="57"/>
    </location>
</feature>
<evidence type="ECO:0000313" key="4">
    <source>
        <dbReference type="Proteomes" id="UP000573499"/>
    </source>
</evidence>
<dbReference type="AlphaFoldDB" id="A0A7W2IMH3"/>
<evidence type="ECO:0000256" key="1">
    <source>
        <dbReference type="SAM" id="Phobius"/>
    </source>
</evidence>
<keyword evidence="1" id="KW-1133">Transmembrane helix</keyword>
<proteinExistence type="predicted"/>
<evidence type="ECO:0000313" key="3">
    <source>
        <dbReference type="EMBL" id="MBA5689805.1"/>
    </source>
</evidence>
<organism evidence="3 4">
    <name type="scientific">Rugamonas apoptosis</name>
    <dbReference type="NCBI Taxonomy" id="2758570"/>
    <lineage>
        <taxon>Bacteria</taxon>
        <taxon>Pseudomonadati</taxon>
        <taxon>Pseudomonadota</taxon>
        <taxon>Betaproteobacteria</taxon>
        <taxon>Burkholderiales</taxon>
        <taxon>Oxalobacteraceae</taxon>
        <taxon>Telluria group</taxon>
        <taxon>Rugamonas</taxon>
    </lineage>
</organism>
<dbReference type="RefSeq" id="WP_182156590.1">
    <property type="nucleotide sequence ID" value="NZ_JACEZU010000012.1"/>
</dbReference>
<feature type="transmembrane region" description="Helical" evidence="1">
    <location>
        <begin position="21"/>
        <end position="43"/>
    </location>
</feature>
<keyword evidence="4" id="KW-1185">Reference proteome</keyword>
<dbReference type="InterPro" id="IPR012495">
    <property type="entry name" value="TadE-like_dom"/>
</dbReference>
<dbReference type="Pfam" id="PF07811">
    <property type="entry name" value="TadE"/>
    <property type="match status" value="1"/>
</dbReference>
<dbReference type="EMBL" id="JACEZU010000012">
    <property type="protein sequence ID" value="MBA5689805.1"/>
    <property type="molecule type" value="Genomic_DNA"/>
</dbReference>
<keyword evidence="1" id="KW-0812">Transmembrane</keyword>
<reference evidence="3 4" key="1">
    <citation type="submission" date="2020-07" db="EMBL/GenBank/DDBJ databases">
        <title>Novel species isolated from subtropical streams in China.</title>
        <authorList>
            <person name="Lu H."/>
        </authorList>
    </citation>
    <scope>NUCLEOTIDE SEQUENCE [LARGE SCALE GENOMIC DNA]</scope>
    <source>
        <strain evidence="3 4">LX47W</strain>
    </source>
</reference>
<comment type="caution">
    <text evidence="3">The sequence shown here is derived from an EMBL/GenBank/DDBJ whole genome shotgun (WGS) entry which is preliminary data.</text>
</comment>
<sequence length="158" mass="16887">MNTRYQYQAAARQRGIAAIEFALILPYMVGLLAFLLLYGRAFFHYGAAQQAARDAARYMASVPPIALSSTPRANSEVAVAKAIAAMELADLNPGPSAPTVAIRCNNNLDCDGGGPPANVVALVHMYLFDDIFQELTLQVTGYDGLSLTAGVTMRYVGI</sequence>
<evidence type="ECO:0000259" key="2">
    <source>
        <dbReference type="Pfam" id="PF07811"/>
    </source>
</evidence>